<dbReference type="PRINTS" id="PR00046">
    <property type="entry name" value="SIGMA70FCT"/>
</dbReference>
<keyword evidence="5 7" id="KW-0238">DNA-binding</keyword>
<dbReference type="GO" id="GO:0016987">
    <property type="term" value="F:sigma factor activity"/>
    <property type="evidence" value="ECO:0007669"/>
    <property type="project" value="UniProtKB-KW"/>
</dbReference>
<dbReference type="CDD" id="cd06171">
    <property type="entry name" value="Sigma70_r4"/>
    <property type="match status" value="1"/>
</dbReference>
<comment type="caution">
    <text evidence="9">The sequence shown here is derived from an EMBL/GenBank/DDBJ whole genome shotgun (WGS) entry which is preliminary data.</text>
</comment>
<dbReference type="GO" id="GO:0030435">
    <property type="term" value="P:sporulation resulting in formation of a cellular spore"/>
    <property type="evidence" value="ECO:0007669"/>
    <property type="project" value="UniProtKB-KW"/>
</dbReference>
<protein>
    <recommendedName>
        <fullName evidence="7">RNA polymerase sigma factor</fullName>
    </recommendedName>
</protein>
<dbReference type="Pfam" id="PF04542">
    <property type="entry name" value="Sigma70_r2"/>
    <property type="match status" value="1"/>
</dbReference>
<dbReference type="InterPro" id="IPR007630">
    <property type="entry name" value="RNA_pol_sigma70_r4"/>
</dbReference>
<dbReference type="PANTHER" id="PTHR30385:SF4">
    <property type="entry name" value="RNA POLYMERASE SIGMA-E FACTOR"/>
    <property type="match status" value="1"/>
</dbReference>
<dbReference type="SUPFAM" id="SSF88946">
    <property type="entry name" value="Sigma2 domain of RNA polymerase sigma factors"/>
    <property type="match status" value="1"/>
</dbReference>
<keyword evidence="2" id="KW-0749">Sporulation</keyword>
<dbReference type="NCBIfam" id="TIGR02980">
    <property type="entry name" value="SigBFG"/>
    <property type="match status" value="1"/>
</dbReference>
<evidence type="ECO:0000256" key="4">
    <source>
        <dbReference type="ARBA" id="ARBA00023082"/>
    </source>
</evidence>
<dbReference type="EMBL" id="DVNB01000080">
    <property type="protein sequence ID" value="HIU57658.1"/>
    <property type="molecule type" value="Genomic_DNA"/>
</dbReference>
<comment type="function">
    <text evidence="7">Sigma factors are initiation factors that promote the attachment of RNA polymerase to specific initiation sites and are then released.</text>
</comment>
<evidence type="ECO:0000256" key="3">
    <source>
        <dbReference type="ARBA" id="ARBA00023015"/>
    </source>
</evidence>
<feature type="domain" description="HTH cro/C1-type" evidence="8">
    <location>
        <begin position="202"/>
        <end position="225"/>
    </location>
</feature>
<evidence type="ECO:0000256" key="7">
    <source>
        <dbReference type="RuleBase" id="RU362124"/>
    </source>
</evidence>
<evidence type="ECO:0000256" key="2">
    <source>
        <dbReference type="ARBA" id="ARBA00022969"/>
    </source>
</evidence>
<keyword evidence="3 7" id="KW-0805">Transcription regulation</keyword>
<dbReference type="PROSITE" id="PS00716">
    <property type="entry name" value="SIGMA70_2"/>
    <property type="match status" value="1"/>
</dbReference>
<evidence type="ECO:0000256" key="1">
    <source>
        <dbReference type="ARBA" id="ARBA00007788"/>
    </source>
</evidence>
<evidence type="ECO:0000256" key="6">
    <source>
        <dbReference type="ARBA" id="ARBA00023163"/>
    </source>
</evidence>
<dbReference type="InterPro" id="IPR001387">
    <property type="entry name" value="Cro/C1-type_HTH"/>
</dbReference>
<dbReference type="AlphaFoldDB" id="A0A9D1MBY3"/>
<dbReference type="NCBIfam" id="TIGR02937">
    <property type="entry name" value="sigma70-ECF"/>
    <property type="match status" value="1"/>
</dbReference>
<proteinExistence type="inferred from homology"/>
<dbReference type="Proteomes" id="UP000824109">
    <property type="component" value="Unassembled WGS sequence"/>
</dbReference>
<dbReference type="InterPro" id="IPR000943">
    <property type="entry name" value="RNA_pol_sigma70"/>
</dbReference>
<dbReference type="InterPro" id="IPR013324">
    <property type="entry name" value="RNA_pol_sigma_r3/r4-like"/>
</dbReference>
<reference evidence="9" key="2">
    <citation type="journal article" date="2021" name="PeerJ">
        <title>Extensive microbial diversity within the chicken gut microbiome revealed by metagenomics and culture.</title>
        <authorList>
            <person name="Gilroy R."/>
            <person name="Ravi A."/>
            <person name="Getino M."/>
            <person name="Pursley I."/>
            <person name="Horton D.L."/>
            <person name="Alikhan N.F."/>
            <person name="Baker D."/>
            <person name="Gharbi K."/>
            <person name="Hall N."/>
            <person name="Watson M."/>
            <person name="Adriaenssens E.M."/>
            <person name="Foster-Nyarko E."/>
            <person name="Jarju S."/>
            <person name="Secka A."/>
            <person name="Antonio M."/>
            <person name="Oren A."/>
            <person name="Chaudhuri R.R."/>
            <person name="La Ragione R."/>
            <person name="Hildebrand F."/>
            <person name="Pallen M.J."/>
        </authorList>
    </citation>
    <scope>NUCLEOTIDE SEQUENCE</scope>
    <source>
        <strain evidence="9">USAMLcec3-3695</strain>
    </source>
</reference>
<sequence>MPDNAELIRRFKLGDESAGDELVVENMGLVYSIAGKMANKRYDIEDIVQIGALGLVKAVKKFDDSYGVQFSTYAVPMIIGEIKRFFRDDGALKVSRSLKEAALKGRKAEEKLCRILGRNPTMAELAAETGLDESLLIEAFDAVIMPESLQSTVGNDKESLRLEEVIARDDTEERIVDKVFIKEALGILTERERGIMIMRYFRGKTQSEIAKSIGVSQVQVSRIEKKAIDKIRHEMLDEK</sequence>
<dbReference type="PANTHER" id="PTHR30385">
    <property type="entry name" value="SIGMA FACTOR F FLAGELLAR"/>
    <property type="match status" value="1"/>
</dbReference>
<reference evidence="9" key="1">
    <citation type="submission" date="2020-10" db="EMBL/GenBank/DDBJ databases">
        <authorList>
            <person name="Gilroy R."/>
        </authorList>
    </citation>
    <scope>NUCLEOTIDE SEQUENCE</scope>
    <source>
        <strain evidence="9">USAMLcec3-3695</strain>
    </source>
</reference>
<dbReference type="Pfam" id="PF04539">
    <property type="entry name" value="Sigma70_r3"/>
    <property type="match status" value="1"/>
</dbReference>
<dbReference type="Gene3D" id="1.20.120.1810">
    <property type="match status" value="1"/>
</dbReference>
<evidence type="ECO:0000256" key="5">
    <source>
        <dbReference type="ARBA" id="ARBA00023125"/>
    </source>
</evidence>
<organism evidence="9 10">
    <name type="scientific">Candidatus Ornithomonoglobus merdipullorum</name>
    <dbReference type="NCBI Taxonomy" id="2840895"/>
    <lineage>
        <taxon>Bacteria</taxon>
        <taxon>Bacillati</taxon>
        <taxon>Bacillota</taxon>
        <taxon>Clostridia</taxon>
        <taxon>Candidatus Ornithomonoglobus</taxon>
    </lineage>
</organism>
<dbReference type="PROSITE" id="PS00715">
    <property type="entry name" value="SIGMA70_1"/>
    <property type="match status" value="1"/>
</dbReference>
<dbReference type="SUPFAM" id="SSF88659">
    <property type="entry name" value="Sigma3 and sigma4 domains of RNA polymerase sigma factors"/>
    <property type="match status" value="2"/>
</dbReference>
<comment type="similarity">
    <text evidence="1 7">Belongs to the sigma-70 factor family.</text>
</comment>
<gene>
    <name evidence="9" type="ORF">IAA61_07595</name>
</gene>
<keyword evidence="6 7" id="KW-0804">Transcription</keyword>
<dbReference type="InterPro" id="IPR013325">
    <property type="entry name" value="RNA_pol_sigma_r2"/>
</dbReference>
<dbReference type="InterPro" id="IPR007627">
    <property type="entry name" value="RNA_pol_sigma70_r2"/>
</dbReference>
<dbReference type="PROSITE" id="PS50943">
    <property type="entry name" value="HTH_CROC1"/>
    <property type="match status" value="1"/>
</dbReference>
<dbReference type="InterPro" id="IPR014284">
    <property type="entry name" value="RNA_pol_sigma-70_dom"/>
</dbReference>
<evidence type="ECO:0000313" key="10">
    <source>
        <dbReference type="Proteomes" id="UP000824109"/>
    </source>
</evidence>
<dbReference type="GO" id="GO:0006352">
    <property type="term" value="P:DNA-templated transcription initiation"/>
    <property type="evidence" value="ECO:0007669"/>
    <property type="project" value="InterPro"/>
</dbReference>
<name>A0A9D1MBY3_9FIRM</name>
<dbReference type="InterPro" id="IPR014322">
    <property type="entry name" value="RNA_pol_sigma-B/F/G"/>
</dbReference>
<accession>A0A9D1MBY3</accession>
<keyword evidence="4 7" id="KW-0731">Sigma factor</keyword>
<dbReference type="InterPro" id="IPR007624">
    <property type="entry name" value="RNA_pol_sigma70_r3"/>
</dbReference>
<dbReference type="GO" id="GO:0003677">
    <property type="term" value="F:DNA binding"/>
    <property type="evidence" value="ECO:0007669"/>
    <property type="project" value="UniProtKB-KW"/>
</dbReference>
<dbReference type="Pfam" id="PF04545">
    <property type="entry name" value="Sigma70_r4"/>
    <property type="match status" value="1"/>
</dbReference>
<evidence type="ECO:0000313" key="9">
    <source>
        <dbReference type="EMBL" id="HIU57658.1"/>
    </source>
</evidence>
<evidence type="ECO:0000259" key="8">
    <source>
        <dbReference type="PROSITE" id="PS50943"/>
    </source>
</evidence>
<dbReference type="InterPro" id="IPR036388">
    <property type="entry name" value="WH-like_DNA-bd_sf"/>
</dbReference>
<dbReference type="Gene3D" id="1.10.10.10">
    <property type="entry name" value="Winged helix-like DNA-binding domain superfamily/Winged helix DNA-binding domain"/>
    <property type="match status" value="2"/>
</dbReference>